<protein>
    <submittedName>
        <fullName evidence="3">IQ motif and SEC7 domain containing protein 1</fullName>
    </submittedName>
</protein>
<comment type="caution">
    <text evidence="3">The sequence shown here is derived from an EMBL/GenBank/DDBJ whole genome shotgun (WGS) entry which is preliminary data.</text>
</comment>
<dbReference type="GO" id="GO:0030036">
    <property type="term" value="P:actin cytoskeleton organization"/>
    <property type="evidence" value="ECO:0007669"/>
    <property type="project" value="TreeGrafter"/>
</dbReference>
<feature type="region of interest" description="Disordered" evidence="1">
    <location>
        <begin position="1033"/>
        <end position="1183"/>
    </location>
</feature>
<evidence type="ECO:0000313" key="4">
    <source>
        <dbReference type="Proteomes" id="UP001228049"/>
    </source>
</evidence>
<dbReference type="Gene3D" id="1.10.220.20">
    <property type="match status" value="1"/>
</dbReference>
<evidence type="ECO:0000313" key="3">
    <source>
        <dbReference type="EMBL" id="KAK1898150.1"/>
    </source>
</evidence>
<feature type="compositionally biased region" description="Pro residues" evidence="1">
    <location>
        <begin position="1140"/>
        <end position="1155"/>
    </location>
</feature>
<feature type="region of interest" description="Disordered" evidence="1">
    <location>
        <begin position="918"/>
        <end position="982"/>
    </location>
</feature>
<gene>
    <name evidence="3" type="ORF">KUDE01_017676</name>
</gene>
<feature type="region of interest" description="Disordered" evidence="1">
    <location>
        <begin position="261"/>
        <end position="473"/>
    </location>
</feature>
<feature type="compositionally biased region" description="Gly residues" evidence="1">
    <location>
        <begin position="227"/>
        <end position="238"/>
    </location>
</feature>
<evidence type="ECO:0000256" key="1">
    <source>
        <dbReference type="SAM" id="MobiDB-lite"/>
    </source>
</evidence>
<feature type="compositionally biased region" description="Polar residues" evidence="1">
    <location>
        <begin position="810"/>
        <end position="828"/>
    </location>
</feature>
<dbReference type="PANTHER" id="PTHR10663:SF314">
    <property type="entry name" value="IQ MOTIF AND SEC7 DOMAIN-CONTAINING PROTEIN 2"/>
    <property type="match status" value="1"/>
</dbReference>
<feature type="domain" description="SEC7" evidence="2">
    <location>
        <begin position="472"/>
        <end position="642"/>
    </location>
</feature>
<dbReference type="InterPro" id="IPR035999">
    <property type="entry name" value="Sec7_dom_sf"/>
</dbReference>
<evidence type="ECO:0000259" key="2">
    <source>
        <dbReference type="PROSITE" id="PS50190"/>
    </source>
</evidence>
<organism evidence="3 4">
    <name type="scientific">Dissostichus eleginoides</name>
    <name type="common">Patagonian toothfish</name>
    <name type="synonym">Dissostichus amissus</name>
    <dbReference type="NCBI Taxonomy" id="100907"/>
    <lineage>
        <taxon>Eukaryota</taxon>
        <taxon>Metazoa</taxon>
        <taxon>Chordata</taxon>
        <taxon>Craniata</taxon>
        <taxon>Vertebrata</taxon>
        <taxon>Euteleostomi</taxon>
        <taxon>Actinopterygii</taxon>
        <taxon>Neopterygii</taxon>
        <taxon>Teleostei</taxon>
        <taxon>Neoteleostei</taxon>
        <taxon>Acanthomorphata</taxon>
        <taxon>Eupercaria</taxon>
        <taxon>Perciformes</taxon>
        <taxon>Notothenioidei</taxon>
        <taxon>Nototheniidae</taxon>
        <taxon>Dissostichus</taxon>
    </lineage>
</organism>
<dbReference type="FunFam" id="1.10.220.20:FF:000001">
    <property type="entry name" value="IQ motif and SEC7 domain-containing protein 1"/>
    <property type="match status" value="1"/>
</dbReference>
<feature type="compositionally biased region" description="Pro residues" evidence="1">
    <location>
        <begin position="387"/>
        <end position="410"/>
    </location>
</feature>
<dbReference type="Gene3D" id="1.10.1000.11">
    <property type="entry name" value="Arf Nucleotide-binding Site Opener,domain 2"/>
    <property type="match status" value="1"/>
</dbReference>
<feature type="compositionally biased region" description="Basic and acidic residues" evidence="1">
    <location>
        <begin position="307"/>
        <end position="318"/>
    </location>
</feature>
<dbReference type="SMART" id="SM00222">
    <property type="entry name" value="Sec7"/>
    <property type="match status" value="1"/>
</dbReference>
<name>A0AAD9C983_DISEL</name>
<feature type="compositionally biased region" description="Basic and acidic residues" evidence="1">
    <location>
        <begin position="167"/>
        <end position="178"/>
    </location>
</feature>
<feature type="region of interest" description="Disordered" evidence="1">
    <location>
        <begin position="849"/>
        <end position="901"/>
    </location>
</feature>
<feature type="compositionally biased region" description="Basic residues" evidence="1">
    <location>
        <begin position="374"/>
        <end position="384"/>
    </location>
</feature>
<dbReference type="GO" id="GO:0005085">
    <property type="term" value="F:guanyl-nucleotide exchange factor activity"/>
    <property type="evidence" value="ECO:0007669"/>
    <property type="project" value="InterPro"/>
</dbReference>
<feature type="compositionally biased region" description="Gly residues" evidence="1">
    <location>
        <begin position="885"/>
        <end position="901"/>
    </location>
</feature>
<dbReference type="Proteomes" id="UP001228049">
    <property type="component" value="Unassembled WGS sequence"/>
</dbReference>
<dbReference type="EMBL" id="JASDAP010000008">
    <property type="protein sequence ID" value="KAK1898150.1"/>
    <property type="molecule type" value="Genomic_DNA"/>
</dbReference>
<dbReference type="InterPro" id="IPR023394">
    <property type="entry name" value="Sec7_C_sf"/>
</dbReference>
<reference evidence="3" key="1">
    <citation type="submission" date="2023-04" db="EMBL/GenBank/DDBJ databases">
        <title>Chromosome-level genome of Chaenocephalus aceratus.</title>
        <authorList>
            <person name="Park H."/>
        </authorList>
    </citation>
    <scope>NUCLEOTIDE SEQUENCE</scope>
    <source>
        <strain evidence="3">DE</strain>
        <tissue evidence="3">Muscle</tissue>
    </source>
</reference>
<sequence>MCWWVKNVMHSLSFISLKVDELCPESYRINSPDQIRLLAIADNFQRHYSLLYPDRKPLLLCLVNECGVRCPEALTFSDSSFGHPPPFHRYSNSPLTSPCDPYGSTGGPLGACHTQGSSPVSPPSPASLAWAQHSRNQPASLALRKQEEEESKRCKALSDSYELSTDLQDKQYSFDERQPQGQGSAGQRGPDDAGDIDDSFSKQVKSLADSMDDSLTCHASSRRVVGRVGGGAGGGRGGAAMHEDSTATSFSDVTLYLEDGCLPSSPLSRPASSTDTDDSSVDMSDRSERGSIGRLVYEQEPSGVDRGAGERERERMGGDGEGESGEEEPRGGEGGGSSEADSPQGTIKHKPNGRSVPTAQGQTRSPQHHFAQQHYHHLHHQHHHGYPEPPSSPLPSPVPPLSPLPPPLTPSPLSSSMESVNSTTTNSNDDTTVNNCSSGSSSRDSLREPMGGGAAGKQTYQRESRHSWDSPAFNNDVVQRRQYRIGLNLFNKKPEKGIQYLIERGFVSDTPIGIARFILERKGLSRQMIGEFLGSRQQFNKDVLDCVLDEMDFSGMDLDDALRKFQAQIKVQGEAQRVERLVEAFSQRYCVCNPVLIRNFQNPDTIFILAFAIILLNTDMYSPNVKPERKMKLEDFVKNLRGQSVTKIFQKKKTSVTYNFRQSFPLVDMQVHTFQNTCNEVRLTSANPGGERKVLIVFTAPSQQDRARFTSDLRESIAEVQDMEKYRVESELEKQKGVMRPGVMAGGGPGGGGAPGGGPIGGMKGEAVNGILGRPSLDDTYASVDGLKRTALSSSLRDLSETGKRGRRNSVGSLDSTIEGSIISSPRPHQQRPLLAGGLPYSMMAPSSPAAYRPHRPTQSPGTGVGGGPGLCHNPGGISTSPLVSGGGAGGGGGMGGVGGPSGGGGLLGNFFGSRRGKVPVPLTMTSPPPQGPPSPLMISSPPHYPAPAPPIAHPASPSPCPSPSPNLAQSDSGGVGGLGPSKLQALHAQYCHGNSGGGGVSGLQQQQTPPPPYHHHHRYHMQSAPPHLALSHRFSAPPRRQGPPPSHPPQHQRLQHGGGQHPRYNLGFITPPPLSPHSPLTLLPRTDSTTRGGRGPSPSASPSTHFIFSTPPPQTPSARLVSQTPPQPYGPQYQQLSSIPPPPPHSPLPPPPNTPLSLHQGAGGGQGGGSKSKPVSRISTVV</sequence>
<feature type="region of interest" description="Disordered" evidence="1">
    <location>
        <begin position="997"/>
        <end position="1020"/>
    </location>
</feature>
<dbReference type="GO" id="GO:0032012">
    <property type="term" value="P:regulation of ARF protein signal transduction"/>
    <property type="evidence" value="ECO:0007669"/>
    <property type="project" value="InterPro"/>
</dbReference>
<dbReference type="InterPro" id="IPR000904">
    <property type="entry name" value="Sec7_dom"/>
</dbReference>
<dbReference type="PROSITE" id="PS50190">
    <property type="entry name" value="SEC7"/>
    <property type="match status" value="1"/>
</dbReference>
<feature type="compositionally biased region" description="Low complexity" evidence="1">
    <location>
        <begin position="411"/>
        <end position="443"/>
    </location>
</feature>
<feature type="compositionally biased region" description="Polar residues" evidence="1">
    <location>
        <begin position="355"/>
        <end position="365"/>
    </location>
</feature>
<feature type="compositionally biased region" description="Basic and acidic residues" evidence="1">
    <location>
        <begin position="144"/>
        <end position="153"/>
    </location>
</feature>
<dbReference type="CDD" id="cd00171">
    <property type="entry name" value="Sec7"/>
    <property type="match status" value="1"/>
</dbReference>
<feature type="compositionally biased region" description="Pro residues" evidence="1">
    <location>
        <begin position="927"/>
        <end position="936"/>
    </location>
</feature>
<feature type="compositionally biased region" description="Gly residues" evidence="1">
    <location>
        <begin position="1162"/>
        <end position="1171"/>
    </location>
</feature>
<dbReference type="AlphaFoldDB" id="A0AAD9C983"/>
<feature type="compositionally biased region" description="Pro residues" evidence="1">
    <location>
        <begin position="943"/>
        <end position="965"/>
    </location>
</feature>
<feature type="region of interest" description="Disordered" evidence="1">
    <location>
        <begin position="796"/>
        <end position="836"/>
    </location>
</feature>
<accession>A0AAD9C983</accession>
<dbReference type="GO" id="GO:0005737">
    <property type="term" value="C:cytoplasm"/>
    <property type="evidence" value="ECO:0007669"/>
    <property type="project" value="UniProtKB-SubCell"/>
</dbReference>
<dbReference type="PANTHER" id="PTHR10663">
    <property type="entry name" value="GUANYL-NUCLEOTIDE EXCHANGE FACTOR"/>
    <property type="match status" value="1"/>
</dbReference>
<keyword evidence="4" id="KW-1185">Reference proteome</keyword>
<dbReference type="Pfam" id="PF01369">
    <property type="entry name" value="Sec7"/>
    <property type="match status" value="1"/>
</dbReference>
<proteinExistence type="predicted"/>
<feature type="region of interest" description="Disordered" evidence="1">
    <location>
        <begin position="106"/>
        <end position="198"/>
    </location>
</feature>
<dbReference type="SUPFAM" id="SSF48425">
    <property type="entry name" value="Sec7 domain"/>
    <property type="match status" value="1"/>
</dbReference>
<feature type="compositionally biased region" description="Low complexity" evidence="1">
    <location>
        <begin position="262"/>
        <end position="274"/>
    </location>
</feature>
<feature type="region of interest" description="Disordered" evidence="1">
    <location>
        <begin position="225"/>
        <end position="244"/>
    </location>
</feature>